<protein>
    <submittedName>
        <fullName evidence="2">Uncharacterized protein</fullName>
    </submittedName>
</protein>
<organism evidence="2 3">
    <name type="scientific">Streptomyces hundungensis</name>
    <dbReference type="NCBI Taxonomy" id="1077946"/>
    <lineage>
        <taxon>Bacteria</taxon>
        <taxon>Bacillati</taxon>
        <taxon>Actinomycetota</taxon>
        <taxon>Actinomycetes</taxon>
        <taxon>Kitasatosporales</taxon>
        <taxon>Streptomycetaceae</taxon>
        <taxon>Streptomyces</taxon>
    </lineage>
</organism>
<evidence type="ECO:0000313" key="2">
    <source>
        <dbReference type="EMBL" id="AYG81938.1"/>
    </source>
</evidence>
<gene>
    <name evidence="2" type="ORF">DWB77_04105</name>
</gene>
<dbReference type="Proteomes" id="UP000271554">
    <property type="component" value="Chromosome"/>
</dbReference>
<dbReference type="AlphaFoldDB" id="A0A387HMB3"/>
<feature type="region of interest" description="Disordered" evidence="1">
    <location>
        <begin position="16"/>
        <end position="36"/>
    </location>
</feature>
<dbReference type="KEGG" id="shun:DWB77_04105"/>
<reference evidence="2 3" key="1">
    <citation type="submission" date="2018-10" db="EMBL/GenBank/DDBJ databases">
        <title>Relationship between Morphology and Antimicrobial Activity in Streptomyces.</title>
        <authorList>
            <person name="Kang H.J."/>
            <person name="Kim S.B."/>
        </authorList>
    </citation>
    <scope>NUCLEOTIDE SEQUENCE [LARGE SCALE GENOMIC DNA]</scope>
    <source>
        <strain evidence="2 3">BH38</strain>
    </source>
</reference>
<dbReference type="EMBL" id="CP032698">
    <property type="protein sequence ID" value="AYG81938.1"/>
    <property type="molecule type" value="Genomic_DNA"/>
</dbReference>
<sequence>MARHAKRRMTFSIVPRSSGWRGPAENRERGSAWTQPLPERGFAVSEGVAPETDLLKRFLDAMRRQQAAECGDVPVRITVEAIQQTADYVLSSHLDQAQDGELDATLLTLQGHLAALAEVAETQLDVGRVVVREMVTRARALADDVRRPSRTNARYAAQTARDLLSLLTREGWDTSAESKEPAGA</sequence>
<dbReference type="Pfam" id="PF19979">
    <property type="entry name" value="DUF6415"/>
    <property type="match status" value="1"/>
</dbReference>
<accession>A0A387HMB3</accession>
<keyword evidence="3" id="KW-1185">Reference proteome</keyword>
<proteinExistence type="predicted"/>
<name>A0A387HMB3_9ACTN</name>
<dbReference type="OrthoDB" id="4249156at2"/>
<evidence type="ECO:0000313" key="3">
    <source>
        <dbReference type="Proteomes" id="UP000271554"/>
    </source>
</evidence>
<evidence type="ECO:0000256" key="1">
    <source>
        <dbReference type="SAM" id="MobiDB-lite"/>
    </source>
</evidence>
<dbReference type="InterPro" id="IPR046300">
    <property type="entry name" value="DUF6415"/>
</dbReference>